<keyword evidence="5 8" id="KW-1133">Transmembrane helix</keyword>
<dbReference type="OrthoDB" id="2796277at2759"/>
<reference evidence="10" key="1">
    <citation type="submission" date="2021-03" db="EMBL/GenBank/DDBJ databases">
        <authorList>
            <person name="Tagirdzhanova G."/>
        </authorList>
    </citation>
    <scope>NUCLEOTIDE SEQUENCE</scope>
</reference>
<dbReference type="AlphaFoldDB" id="A0A8H3IK09"/>
<feature type="transmembrane region" description="Helical" evidence="8">
    <location>
        <begin position="62"/>
        <end position="79"/>
    </location>
</feature>
<dbReference type="GO" id="GO:0006629">
    <property type="term" value="P:lipid metabolic process"/>
    <property type="evidence" value="ECO:0007669"/>
    <property type="project" value="InterPro"/>
</dbReference>
<evidence type="ECO:0000256" key="3">
    <source>
        <dbReference type="ARBA" id="ARBA00022679"/>
    </source>
</evidence>
<evidence type="ECO:0000256" key="1">
    <source>
        <dbReference type="ARBA" id="ARBA00004141"/>
    </source>
</evidence>
<feature type="transmembrane region" description="Helical" evidence="8">
    <location>
        <begin position="91"/>
        <end position="113"/>
    </location>
</feature>
<dbReference type="EMBL" id="CAJPDR010000091">
    <property type="protein sequence ID" value="CAF9916464.1"/>
    <property type="molecule type" value="Genomic_DNA"/>
</dbReference>
<feature type="transmembrane region" description="Helical" evidence="8">
    <location>
        <begin position="457"/>
        <end position="475"/>
    </location>
</feature>
<sequence length="525" mass="59027">MLLPHIFNPTPTSYYDVLRQFQERLDAGLASGEYQPFVWPYRAFGPNLLILYLLLPPTKSKVVYYARYPLFALIIYLSADSILKCRSSMVTIGYGIGLLNAWAVLWSASLIIWNDARGEFRRIEEHEGADEKLPVDKANGATTGAEKLTDGDLRARRVDGGAAKSLGSLQEHGKRSNSSKGKLFVWQTLPATFHHRLDWVCDLVSNFRGVRWNYQISGLPPPPAHIQSSLKDPSIPSADARSDLTHTDQIRRDLFNFVLCLIALDVQKTITLQDPYFWGLPPSTPSPFPYPRLFRTLLSVAFVYTSLLTVFLLSPIVFGVLLGPNIIGQHAWPWLYPPFFGPPSQIYRKGLAGLWGQWWHQIFRYGFEQAGEFAGRITGWEKMSQKGMLLRVAVAFACSGPLHACASYTTLGDTKPIYGSFGFFMLQPVGILAQRAVSGWMKSRGLRARIPASLRGIINVAVVVVWCYVVGPMIADDFAASGLWLYEPLPISPIRALSGDGFWRWGGRWVRWYSADRWWRSGLAC</sequence>
<dbReference type="InterPro" id="IPR032805">
    <property type="entry name" value="Wax_synthase_dom"/>
</dbReference>
<dbReference type="PANTHER" id="PTHR31595">
    <property type="entry name" value="LONG-CHAIN-ALCOHOL O-FATTY-ACYLTRANSFERASE 3-RELATED"/>
    <property type="match status" value="1"/>
</dbReference>
<feature type="transmembrane region" description="Helical" evidence="8">
    <location>
        <begin position="293"/>
        <end position="322"/>
    </location>
</feature>
<feature type="transmembrane region" description="Helical" evidence="8">
    <location>
        <begin position="417"/>
        <end position="437"/>
    </location>
</feature>
<dbReference type="Proteomes" id="UP000664203">
    <property type="component" value="Unassembled WGS sequence"/>
</dbReference>
<dbReference type="GO" id="GO:0016020">
    <property type="term" value="C:membrane"/>
    <property type="evidence" value="ECO:0007669"/>
    <property type="project" value="UniProtKB-SubCell"/>
</dbReference>
<dbReference type="InterPro" id="IPR044851">
    <property type="entry name" value="Wax_synthase"/>
</dbReference>
<evidence type="ECO:0000256" key="7">
    <source>
        <dbReference type="SAM" id="MobiDB-lite"/>
    </source>
</evidence>
<organism evidence="10 11">
    <name type="scientific">Alectoria fallacina</name>
    <dbReference type="NCBI Taxonomy" id="1903189"/>
    <lineage>
        <taxon>Eukaryota</taxon>
        <taxon>Fungi</taxon>
        <taxon>Dikarya</taxon>
        <taxon>Ascomycota</taxon>
        <taxon>Pezizomycotina</taxon>
        <taxon>Lecanoromycetes</taxon>
        <taxon>OSLEUM clade</taxon>
        <taxon>Lecanoromycetidae</taxon>
        <taxon>Lecanorales</taxon>
        <taxon>Lecanorineae</taxon>
        <taxon>Parmeliaceae</taxon>
        <taxon>Alectoria</taxon>
    </lineage>
</organism>
<comment type="similarity">
    <text evidence="2">Belongs to the wax synthase family.</text>
</comment>
<feature type="region of interest" description="Disordered" evidence="7">
    <location>
        <begin position="131"/>
        <end position="150"/>
    </location>
</feature>
<keyword evidence="4 8" id="KW-0812">Transmembrane</keyword>
<gene>
    <name evidence="10" type="ORF">ALECFALPRED_010728</name>
</gene>
<evidence type="ECO:0000313" key="10">
    <source>
        <dbReference type="EMBL" id="CAF9916464.1"/>
    </source>
</evidence>
<dbReference type="GO" id="GO:0008374">
    <property type="term" value="F:O-acyltransferase activity"/>
    <property type="evidence" value="ECO:0007669"/>
    <property type="project" value="InterPro"/>
</dbReference>
<evidence type="ECO:0000256" key="2">
    <source>
        <dbReference type="ARBA" id="ARBA00007282"/>
    </source>
</evidence>
<feature type="transmembrane region" description="Helical" evidence="8">
    <location>
        <begin position="38"/>
        <end position="55"/>
    </location>
</feature>
<proteinExistence type="inferred from homology"/>
<evidence type="ECO:0000256" key="5">
    <source>
        <dbReference type="ARBA" id="ARBA00022989"/>
    </source>
</evidence>
<comment type="caution">
    <text evidence="10">The sequence shown here is derived from an EMBL/GenBank/DDBJ whole genome shotgun (WGS) entry which is preliminary data.</text>
</comment>
<protein>
    <recommendedName>
        <fullName evidence="9">Wax synthase domain-containing protein</fullName>
    </recommendedName>
</protein>
<evidence type="ECO:0000313" key="11">
    <source>
        <dbReference type="Proteomes" id="UP000664203"/>
    </source>
</evidence>
<evidence type="ECO:0000256" key="8">
    <source>
        <dbReference type="SAM" id="Phobius"/>
    </source>
</evidence>
<dbReference type="PANTHER" id="PTHR31595:SF67">
    <property type="entry name" value="WAX SYNTHASE DOMAIN-CONTAINING PROTEIN"/>
    <property type="match status" value="1"/>
</dbReference>
<keyword evidence="3" id="KW-0808">Transferase</keyword>
<evidence type="ECO:0000256" key="6">
    <source>
        <dbReference type="ARBA" id="ARBA00023136"/>
    </source>
</evidence>
<keyword evidence="11" id="KW-1185">Reference proteome</keyword>
<name>A0A8H3IK09_9LECA</name>
<evidence type="ECO:0000256" key="4">
    <source>
        <dbReference type="ARBA" id="ARBA00022692"/>
    </source>
</evidence>
<keyword evidence="6 8" id="KW-0472">Membrane</keyword>
<dbReference type="Pfam" id="PF13813">
    <property type="entry name" value="MBOAT_2"/>
    <property type="match status" value="1"/>
</dbReference>
<accession>A0A8H3IK09</accession>
<comment type="subcellular location">
    <subcellularLocation>
        <location evidence="1">Membrane</location>
        <topology evidence="1">Multi-pass membrane protein</topology>
    </subcellularLocation>
</comment>
<feature type="domain" description="Wax synthase" evidence="9">
    <location>
        <begin position="336"/>
        <end position="426"/>
    </location>
</feature>
<evidence type="ECO:0000259" key="9">
    <source>
        <dbReference type="Pfam" id="PF13813"/>
    </source>
</evidence>